<feature type="domain" description="PAC" evidence="1">
    <location>
        <begin position="296"/>
        <end position="346"/>
    </location>
</feature>
<feature type="domain" description="HD-GYP" evidence="4">
    <location>
        <begin position="16"/>
        <end position="211"/>
    </location>
</feature>
<dbReference type="InterPro" id="IPR006674">
    <property type="entry name" value="HD_domain"/>
</dbReference>
<dbReference type="InterPro" id="IPR013656">
    <property type="entry name" value="PAS_4"/>
</dbReference>
<dbReference type="Gene3D" id="1.10.3210.10">
    <property type="entry name" value="Hypothetical protein af1432"/>
    <property type="match status" value="1"/>
</dbReference>
<dbReference type="RefSeq" id="WP_144348763.1">
    <property type="nucleotide sequence ID" value="NZ_CP036259.1"/>
</dbReference>
<dbReference type="PROSITE" id="PS50887">
    <property type="entry name" value="GGDEF"/>
    <property type="match status" value="1"/>
</dbReference>
<feature type="domain" description="HD" evidence="3">
    <location>
        <begin position="38"/>
        <end position="160"/>
    </location>
</feature>
<dbReference type="InterPro" id="IPR006675">
    <property type="entry name" value="HDIG_dom"/>
</dbReference>
<dbReference type="SMART" id="SM00471">
    <property type="entry name" value="HDc"/>
    <property type="match status" value="1"/>
</dbReference>
<keyword evidence="6" id="KW-1185">Reference proteome</keyword>
<dbReference type="EMBL" id="CP036259">
    <property type="protein sequence ID" value="QDR79067.1"/>
    <property type="molecule type" value="Genomic_DNA"/>
</dbReference>
<dbReference type="PANTHER" id="PTHR43155">
    <property type="entry name" value="CYCLIC DI-GMP PHOSPHODIESTERASE PA4108-RELATED"/>
    <property type="match status" value="1"/>
</dbReference>
<evidence type="ECO:0000313" key="6">
    <source>
        <dbReference type="Proteomes" id="UP000320776"/>
    </source>
</evidence>
<feature type="domain" description="GGDEF" evidence="2">
    <location>
        <begin position="531"/>
        <end position="663"/>
    </location>
</feature>
<dbReference type="NCBIfam" id="TIGR00277">
    <property type="entry name" value="HDIG"/>
    <property type="match status" value="1"/>
</dbReference>
<evidence type="ECO:0000313" key="5">
    <source>
        <dbReference type="EMBL" id="QDR79067.1"/>
    </source>
</evidence>
<sequence length="663" mass="74832">MSFTTQDNGLLKCVYQEWGQREDFNFYLSILSHQFNFVFNHSQRVAYYAVRLAQATGCRDTEIVNIGAMALLHDIGKINVPIKVLYKQGTYDPYDRNEMERHPVYGSQMLLRSKELRELIAGVLHHHERYDGNGYPNKLKALEIPLPARIIHIAEAVDVMTTIQNYQQVRSWHEAMGELERAADSQFDRALVKAFLALEPAMFAAGRMGAGQAARQEKQQLVLSAGSVGHYLENIANLGVICLDKNNTVVFCNACAEQIRQLPEGTLLGKNFLDSYPQHRRKILEDKLGQLRAGKKKAWYRLMGRNGRFIENRYSRVTDASGKFIGTVLVTIDVTEREKVARSLNAALERQAALYQAAQIITSSLSIAEIIDGILRIIRKTMVVNKAEIYLSSETNDGIPAMHTHEYSRSEPIEGQEGYREAANQVYSTLRTVMAADEQGKLAKYYVPLIYRRDLLGILYIERTSPGEESQERLELLEALASQTAIAIRNARLHEEVQYLAEYDKLTGLLNRHSFDRFFAEQCRQAAEQPAPVTLLMIDINGLKLVNDQYGHVAGDMLIKAAAQVVKNSISSDDRAFRYGGDEIVVLLPGVSLPEAQIIIKRIQRNSKWWQPGIVANVYADLTLSVSIGAAASSEVSLECLIQEADKRMYESKRLYYKSLDVK</sequence>
<dbReference type="Pfam" id="PF08448">
    <property type="entry name" value="PAS_4"/>
    <property type="match status" value="1"/>
</dbReference>
<dbReference type="AlphaFoldDB" id="A0A517DP47"/>
<dbReference type="InterPro" id="IPR000014">
    <property type="entry name" value="PAS"/>
</dbReference>
<protein>
    <submittedName>
        <fullName evidence="5">GGDEF: diguanylate cyclase (GGDEF) domain protein</fullName>
    </submittedName>
</protein>
<dbReference type="InterPro" id="IPR037522">
    <property type="entry name" value="HD_GYP_dom"/>
</dbReference>
<dbReference type="PROSITE" id="PS50113">
    <property type="entry name" value="PAC"/>
    <property type="match status" value="1"/>
</dbReference>
<dbReference type="InterPro" id="IPR029787">
    <property type="entry name" value="Nucleotide_cyclase"/>
</dbReference>
<reference evidence="5 6" key="1">
    <citation type="submission" date="2019-02" db="EMBL/GenBank/DDBJ databases">
        <title>Closed genome of Sporomusa termitida DSM 4440.</title>
        <authorList>
            <person name="Poehlein A."/>
            <person name="Daniel R."/>
        </authorList>
    </citation>
    <scope>NUCLEOTIDE SEQUENCE [LARGE SCALE GENOMIC DNA]</scope>
    <source>
        <strain evidence="5 6">DSM 4440</strain>
    </source>
</reference>
<name>A0A517DP47_9FIRM</name>
<dbReference type="PANTHER" id="PTHR43155:SF2">
    <property type="entry name" value="CYCLIC DI-GMP PHOSPHODIESTERASE PA4108"/>
    <property type="match status" value="1"/>
</dbReference>
<dbReference type="PROSITE" id="PS51831">
    <property type="entry name" value="HD"/>
    <property type="match status" value="1"/>
</dbReference>
<dbReference type="CDD" id="cd00077">
    <property type="entry name" value="HDc"/>
    <property type="match status" value="1"/>
</dbReference>
<dbReference type="CDD" id="cd00130">
    <property type="entry name" value="PAS"/>
    <property type="match status" value="1"/>
</dbReference>
<accession>A0A517DP47</accession>
<evidence type="ECO:0000259" key="4">
    <source>
        <dbReference type="PROSITE" id="PS51832"/>
    </source>
</evidence>
<dbReference type="InterPro" id="IPR043128">
    <property type="entry name" value="Rev_trsase/Diguanyl_cyclase"/>
</dbReference>
<dbReference type="InterPro" id="IPR000700">
    <property type="entry name" value="PAS-assoc_C"/>
</dbReference>
<dbReference type="Gene3D" id="3.30.70.270">
    <property type="match status" value="1"/>
</dbReference>
<dbReference type="Gene3D" id="3.30.450.20">
    <property type="entry name" value="PAS domain"/>
    <property type="match status" value="1"/>
</dbReference>
<dbReference type="SUPFAM" id="SSF55073">
    <property type="entry name" value="Nucleotide cyclase"/>
    <property type="match status" value="1"/>
</dbReference>
<proteinExistence type="predicted"/>
<dbReference type="Pfam" id="PF13487">
    <property type="entry name" value="HD_5"/>
    <property type="match status" value="1"/>
</dbReference>
<dbReference type="NCBIfam" id="TIGR00254">
    <property type="entry name" value="GGDEF"/>
    <property type="match status" value="1"/>
</dbReference>
<organism evidence="5 6">
    <name type="scientific">Sporomusa termitida</name>
    <dbReference type="NCBI Taxonomy" id="2377"/>
    <lineage>
        <taxon>Bacteria</taxon>
        <taxon>Bacillati</taxon>
        <taxon>Bacillota</taxon>
        <taxon>Negativicutes</taxon>
        <taxon>Selenomonadales</taxon>
        <taxon>Sporomusaceae</taxon>
        <taxon>Sporomusa</taxon>
    </lineage>
</organism>
<dbReference type="PROSITE" id="PS51832">
    <property type="entry name" value="HD_GYP"/>
    <property type="match status" value="1"/>
</dbReference>
<dbReference type="CDD" id="cd01949">
    <property type="entry name" value="GGDEF"/>
    <property type="match status" value="1"/>
</dbReference>
<evidence type="ECO:0000259" key="3">
    <source>
        <dbReference type="PROSITE" id="PS51831"/>
    </source>
</evidence>
<dbReference type="SUPFAM" id="SSF55785">
    <property type="entry name" value="PYP-like sensor domain (PAS domain)"/>
    <property type="match status" value="1"/>
</dbReference>
<dbReference type="InterPro" id="IPR035965">
    <property type="entry name" value="PAS-like_dom_sf"/>
</dbReference>
<dbReference type="InterPro" id="IPR029016">
    <property type="entry name" value="GAF-like_dom_sf"/>
</dbReference>
<evidence type="ECO:0000259" key="2">
    <source>
        <dbReference type="PROSITE" id="PS50887"/>
    </source>
</evidence>
<dbReference type="SUPFAM" id="SSF109604">
    <property type="entry name" value="HD-domain/PDEase-like"/>
    <property type="match status" value="1"/>
</dbReference>
<dbReference type="Gene3D" id="3.30.450.40">
    <property type="match status" value="1"/>
</dbReference>
<evidence type="ECO:0000259" key="1">
    <source>
        <dbReference type="PROSITE" id="PS50113"/>
    </source>
</evidence>
<dbReference type="SMART" id="SM00065">
    <property type="entry name" value="GAF"/>
    <property type="match status" value="1"/>
</dbReference>
<dbReference type="Pfam" id="PF13492">
    <property type="entry name" value="GAF_3"/>
    <property type="match status" value="1"/>
</dbReference>
<dbReference type="SMART" id="SM00267">
    <property type="entry name" value="GGDEF"/>
    <property type="match status" value="1"/>
</dbReference>
<dbReference type="KEGG" id="sted:SPTER_03260"/>
<dbReference type="Proteomes" id="UP000320776">
    <property type="component" value="Chromosome"/>
</dbReference>
<dbReference type="InterPro" id="IPR003018">
    <property type="entry name" value="GAF"/>
</dbReference>
<dbReference type="InterPro" id="IPR000160">
    <property type="entry name" value="GGDEF_dom"/>
</dbReference>
<gene>
    <name evidence="5" type="ORF">SPTER_03260</name>
</gene>
<dbReference type="Pfam" id="PF00990">
    <property type="entry name" value="GGDEF"/>
    <property type="match status" value="1"/>
</dbReference>
<dbReference type="OrthoDB" id="9805474at2"/>
<dbReference type="SUPFAM" id="SSF55781">
    <property type="entry name" value="GAF domain-like"/>
    <property type="match status" value="1"/>
</dbReference>
<dbReference type="InterPro" id="IPR003607">
    <property type="entry name" value="HD/PDEase_dom"/>
</dbReference>